<keyword evidence="3" id="KW-1185">Reference proteome</keyword>
<accession>A0A401P048</accession>
<gene>
    <name evidence="2" type="ORF">scyTo_0013581</name>
</gene>
<comment type="similarity">
    <text evidence="1">Belongs to the UPF0728 family.</text>
</comment>
<dbReference type="AlphaFoldDB" id="A0A401P048"/>
<proteinExistence type="inferred from homology"/>
<organism evidence="2 3">
    <name type="scientific">Scyliorhinus torazame</name>
    <name type="common">Cloudy catshark</name>
    <name type="synonym">Catulus torazame</name>
    <dbReference type="NCBI Taxonomy" id="75743"/>
    <lineage>
        <taxon>Eukaryota</taxon>
        <taxon>Metazoa</taxon>
        <taxon>Chordata</taxon>
        <taxon>Craniata</taxon>
        <taxon>Vertebrata</taxon>
        <taxon>Chondrichthyes</taxon>
        <taxon>Elasmobranchii</taxon>
        <taxon>Galeomorphii</taxon>
        <taxon>Galeoidea</taxon>
        <taxon>Carcharhiniformes</taxon>
        <taxon>Scyliorhinidae</taxon>
        <taxon>Scyliorhinus</taxon>
    </lineage>
</organism>
<dbReference type="OrthoDB" id="10003460at2759"/>
<feature type="non-terminal residue" evidence="2">
    <location>
        <position position="1"/>
    </location>
</feature>
<name>A0A401P048_SCYTO</name>
<dbReference type="InterPro" id="IPR027885">
    <property type="entry name" value="UPF0728"/>
</dbReference>
<protein>
    <submittedName>
        <fullName evidence="2">Uncharacterized protein</fullName>
    </submittedName>
</protein>
<dbReference type="EMBL" id="BFAA01007005">
    <property type="protein sequence ID" value="GCB66496.1"/>
    <property type="molecule type" value="Genomic_DNA"/>
</dbReference>
<dbReference type="Proteomes" id="UP000288216">
    <property type="component" value="Unassembled WGS sequence"/>
</dbReference>
<reference evidence="2 3" key="1">
    <citation type="journal article" date="2018" name="Nat. Ecol. Evol.">
        <title>Shark genomes provide insights into elasmobranch evolution and the origin of vertebrates.</title>
        <authorList>
            <person name="Hara Y"/>
            <person name="Yamaguchi K"/>
            <person name="Onimaru K"/>
            <person name="Kadota M"/>
            <person name="Koyanagi M"/>
            <person name="Keeley SD"/>
            <person name="Tatsumi K"/>
            <person name="Tanaka K"/>
            <person name="Motone F"/>
            <person name="Kageyama Y"/>
            <person name="Nozu R"/>
            <person name="Adachi N"/>
            <person name="Nishimura O"/>
            <person name="Nakagawa R"/>
            <person name="Tanegashima C"/>
            <person name="Kiyatake I"/>
            <person name="Matsumoto R"/>
            <person name="Murakumo K"/>
            <person name="Nishida K"/>
            <person name="Terakita A"/>
            <person name="Kuratani S"/>
            <person name="Sato K"/>
            <person name="Hyodo S Kuraku.S."/>
        </authorList>
    </citation>
    <scope>NUCLEOTIDE SEQUENCE [LARGE SCALE GENOMIC DNA]</scope>
</reference>
<dbReference type="PANTHER" id="PTHR28448">
    <property type="entry name" value="UPF0728 PROTEIN C10ORF53"/>
    <property type="match status" value="1"/>
</dbReference>
<evidence type="ECO:0000313" key="3">
    <source>
        <dbReference type="Proteomes" id="UP000288216"/>
    </source>
</evidence>
<evidence type="ECO:0000256" key="1">
    <source>
        <dbReference type="ARBA" id="ARBA00009973"/>
    </source>
</evidence>
<dbReference type="Pfam" id="PF15092">
    <property type="entry name" value="UPF0728"/>
    <property type="match status" value="1"/>
</dbReference>
<dbReference type="PANTHER" id="PTHR28448:SF1">
    <property type="entry name" value="UPF0728 PROTEIN C10ORF53"/>
    <property type="match status" value="1"/>
</dbReference>
<sequence length="60" mass="6822">ILEANGHRWILEQFLDWNTVELIVKGESVFKCNIKDLDFGGDGKLDPICKEAVKAVRDAY</sequence>
<evidence type="ECO:0000313" key="2">
    <source>
        <dbReference type="EMBL" id="GCB66496.1"/>
    </source>
</evidence>
<comment type="caution">
    <text evidence="2">The sequence shown here is derived from an EMBL/GenBank/DDBJ whole genome shotgun (WGS) entry which is preliminary data.</text>
</comment>
<dbReference type="OMA" id="VEHRTYR"/>